<keyword evidence="2" id="KW-1185">Reference proteome</keyword>
<accession>A0ABY8TTK3</accession>
<evidence type="ECO:0000313" key="2">
    <source>
        <dbReference type="Proteomes" id="UP001244341"/>
    </source>
</evidence>
<protein>
    <submittedName>
        <fullName evidence="1">Uncharacterized protein</fullName>
    </submittedName>
</protein>
<evidence type="ECO:0000313" key="1">
    <source>
        <dbReference type="EMBL" id="WIA11086.1"/>
    </source>
</evidence>
<sequence>MQEEQLAAPRREQLLIDMVLHQDVVVAEMQQQQQQQAAEVQLVEAWGVEDWCSYWRSLFAHVVESRAQQPQKGAGSAWHSAWSSLPGRCSSWLLLWLSLSACLITTVGRALHS</sequence>
<proteinExistence type="predicted"/>
<dbReference type="Proteomes" id="UP001244341">
    <property type="component" value="Chromosome 2b"/>
</dbReference>
<name>A0ABY8TTK3_TETOB</name>
<organism evidence="1 2">
    <name type="scientific">Tetradesmus obliquus</name>
    <name type="common">Green alga</name>
    <name type="synonym">Acutodesmus obliquus</name>
    <dbReference type="NCBI Taxonomy" id="3088"/>
    <lineage>
        <taxon>Eukaryota</taxon>
        <taxon>Viridiplantae</taxon>
        <taxon>Chlorophyta</taxon>
        <taxon>core chlorophytes</taxon>
        <taxon>Chlorophyceae</taxon>
        <taxon>CS clade</taxon>
        <taxon>Sphaeropleales</taxon>
        <taxon>Scenedesmaceae</taxon>
        <taxon>Tetradesmus</taxon>
    </lineage>
</organism>
<dbReference type="EMBL" id="CP126209">
    <property type="protein sequence ID" value="WIA11086.1"/>
    <property type="molecule type" value="Genomic_DNA"/>
</dbReference>
<reference evidence="1 2" key="1">
    <citation type="submission" date="2023-05" db="EMBL/GenBank/DDBJ databases">
        <title>A 100% complete, gapless, phased diploid assembly of the Scenedesmus obliquus UTEX 3031 genome.</title>
        <authorList>
            <person name="Biondi T.C."/>
            <person name="Hanschen E.R."/>
            <person name="Kwon T."/>
            <person name="Eng W."/>
            <person name="Kruse C.P.S."/>
            <person name="Koehler S.I."/>
            <person name="Kunde Y."/>
            <person name="Gleasner C.D."/>
            <person name="You Mak K.T."/>
            <person name="Polle J."/>
            <person name="Hovde B.T."/>
            <person name="Starkenburg S.R."/>
        </authorList>
    </citation>
    <scope>NUCLEOTIDE SEQUENCE [LARGE SCALE GENOMIC DNA]</scope>
    <source>
        <strain evidence="1 2">DOE0152z</strain>
    </source>
</reference>
<gene>
    <name evidence="1" type="ORF">OEZ85_011233</name>
</gene>